<organism evidence="9 10">
    <name type="scientific">Phytohabitans maris</name>
    <dbReference type="NCBI Taxonomy" id="3071409"/>
    <lineage>
        <taxon>Bacteria</taxon>
        <taxon>Bacillati</taxon>
        <taxon>Actinomycetota</taxon>
        <taxon>Actinomycetes</taxon>
        <taxon>Micromonosporales</taxon>
        <taxon>Micromonosporaceae</taxon>
    </lineage>
</organism>
<feature type="domain" description="RNA polymerase sigma-70 region 2" evidence="7">
    <location>
        <begin position="41"/>
        <end position="108"/>
    </location>
</feature>
<dbReference type="Pfam" id="PF04542">
    <property type="entry name" value="Sigma70_r2"/>
    <property type="match status" value="1"/>
</dbReference>
<dbReference type="InterPro" id="IPR013249">
    <property type="entry name" value="RNA_pol_sigma70_r4_t2"/>
</dbReference>
<dbReference type="InterPro" id="IPR013324">
    <property type="entry name" value="RNA_pol_sigma_r3/r4-like"/>
</dbReference>
<evidence type="ECO:0000256" key="2">
    <source>
        <dbReference type="ARBA" id="ARBA00023015"/>
    </source>
</evidence>
<evidence type="ECO:0000259" key="7">
    <source>
        <dbReference type="Pfam" id="PF04542"/>
    </source>
</evidence>
<keyword evidence="4" id="KW-0238">DNA-binding</keyword>
<evidence type="ECO:0000256" key="4">
    <source>
        <dbReference type="ARBA" id="ARBA00023125"/>
    </source>
</evidence>
<protein>
    <submittedName>
        <fullName evidence="9">Sigma-70 family RNA polymerase sigma factor</fullName>
    </submittedName>
</protein>
<dbReference type="SUPFAM" id="SSF88946">
    <property type="entry name" value="Sigma2 domain of RNA polymerase sigma factors"/>
    <property type="match status" value="1"/>
</dbReference>
<evidence type="ECO:0000256" key="3">
    <source>
        <dbReference type="ARBA" id="ARBA00023082"/>
    </source>
</evidence>
<keyword evidence="3" id="KW-0731">Sigma factor</keyword>
<dbReference type="Gene3D" id="1.10.10.10">
    <property type="entry name" value="Winged helix-like DNA-binding domain superfamily/Winged helix DNA-binding domain"/>
    <property type="match status" value="1"/>
</dbReference>
<dbReference type="Proteomes" id="UP001230908">
    <property type="component" value="Unassembled WGS sequence"/>
</dbReference>
<dbReference type="InterPro" id="IPR013325">
    <property type="entry name" value="RNA_pol_sigma_r2"/>
</dbReference>
<sequence length="308" mass="32959">MPEPAEGLPPAIAASRDLDERDDAELVRAANEGDTEAFAVLYRRYAGRARRAAARWSIGGAQRDDIVSESFGRLLATLRNGGGPRGEFLPYLLRVIHNVAVDQARQERFAEPRDDLDLMDEPSPSIHPAASWQDEVLAEAFRSLSSRWRQVLWHIEVESLRPATVARMLGLSPNAVAALAYRARRGLREAYLRLRAAAATAPNRDLTGGSGAAPRPGPGVPTPHDAAPHALGDDPPEHAATTKLRQGRSPPARGAWSRLRRGTAPSSTRACATGVVGARPPSSTIPARCPTPSAAGCRPATAPHTRSS</sequence>
<comment type="similarity">
    <text evidence="1">Belongs to the sigma-70 factor family. ECF subfamily.</text>
</comment>
<name>A0ABU0ZXS8_9ACTN</name>
<keyword evidence="10" id="KW-1185">Reference proteome</keyword>
<evidence type="ECO:0000313" key="10">
    <source>
        <dbReference type="Proteomes" id="UP001230908"/>
    </source>
</evidence>
<accession>A0ABU0ZXS8</accession>
<dbReference type="NCBIfam" id="TIGR02937">
    <property type="entry name" value="sigma70-ECF"/>
    <property type="match status" value="1"/>
</dbReference>
<dbReference type="InterPro" id="IPR007627">
    <property type="entry name" value="RNA_pol_sigma70_r2"/>
</dbReference>
<evidence type="ECO:0000256" key="6">
    <source>
        <dbReference type="SAM" id="MobiDB-lite"/>
    </source>
</evidence>
<dbReference type="Gene3D" id="1.10.1740.10">
    <property type="match status" value="1"/>
</dbReference>
<dbReference type="EMBL" id="JAVHUY010000067">
    <property type="protein sequence ID" value="MDQ7911000.1"/>
    <property type="molecule type" value="Genomic_DNA"/>
</dbReference>
<dbReference type="Pfam" id="PF08281">
    <property type="entry name" value="Sigma70_r4_2"/>
    <property type="match status" value="1"/>
</dbReference>
<dbReference type="RefSeq" id="WP_308718234.1">
    <property type="nucleotide sequence ID" value="NZ_JAVHUY010000067.1"/>
</dbReference>
<keyword evidence="5" id="KW-0804">Transcription</keyword>
<evidence type="ECO:0000313" key="9">
    <source>
        <dbReference type="EMBL" id="MDQ7911000.1"/>
    </source>
</evidence>
<comment type="caution">
    <text evidence="9">The sequence shown here is derived from an EMBL/GenBank/DDBJ whole genome shotgun (WGS) entry which is preliminary data.</text>
</comment>
<reference evidence="9 10" key="1">
    <citation type="submission" date="2023-08" db="EMBL/GenBank/DDBJ databases">
        <title>Phytohabitans sansha sp. nov., isolated from marine sediment.</title>
        <authorList>
            <person name="Zhao Y."/>
            <person name="Yi K."/>
        </authorList>
    </citation>
    <scope>NUCLEOTIDE SEQUENCE [LARGE SCALE GENOMIC DNA]</scope>
    <source>
        <strain evidence="9 10">ZYX-F-186</strain>
    </source>
</reference>
<dbReference type="PANTHER" id="PTHR43133">
    <property type="entry name" value="RNA POLYMERASE ECF-TYPE SIGMA FACTO"/>
    <property type="match status" value="1"/>
</dbReference>
<evidence type="ECO:0000256" key="5">
    <source>
        <dbReference type="ARBA" id="ARBA00023163"/>
    </source>
</evidence>
<feature type="domain" description="RNA polymerase sigma factor 70 region 4 type 2" evidence="8">
    <location>
        <begin position="136"/>
        <end position="185"/>
    </location>
</feature>
<evidence type="ECO:0000259" key="8">
    <source>
        <dbReference type="Pfam" id="PF08281"/>
    </source>
</evidence>
<feature type="region of interest" description="Disordered" evidence="6">
    <location>
        <begin position="202"/>
        <end position="308"/>
    </location>
</feature>
<evidence type="ECO:0000256" key="1">
    <source>
        <dbReference type="ARBA" id="ARBA00010641"/>
    </source>
</evidence>
<dbReference type="InterPro" id="IPR039425">
    <property type="entry name" value="RNA_pol_sigma-70-like"/>
</dbReference>
<dbReference type="PANTHER" id="PTHR43133:SF8">
    <property type="entry name" value="RNA POLYMERASE SIGMA FACTOR HI_1459-RELATED"/>
    <property type="match status" value="1"/>
</dbReference>
<keyword evidence="2" id="KW-0805">Transcription regulation</keyword>
<gene>
    <name evidence="9" type="ORF">RB614_41585</name>
</gene>
<dbReference type="SUPFAM" id="SSF88659">
    <property type="entry name" value="Sigma3 and sigma4 domains of RNA polymerase sigma factors"/>
    <property type="match status" value="1"/>
</dbReference>
<proteinExistence type="inferred from homology"/>
<dbReference type="InterPro" id="IPR014284">
    <property type="entry name" value="RNA_pol_sigma-70_dom"/>
</dbReference>
<dbReference type="InterPro" id="IPR036388">
    <property type="entry name" value="WH-like_DNA-bd_sf"/>
</dbReference>